<gene>
    <name evidence="1" type="ORF">CKO43_08305</name>
</gene>
<evidence type="ECO:0008006" key="3">
    <source>
        <dbReference type="Google" id="ProtNLM"/>
    </source>
</evidence>
<dbReference type="RefSeq" id="WP_200378377.1">
    <property type="nucleotide sequence ID" value="NZ_NRRU01000024.1"/>
</dbReference>
<reference evidence="1" key="1">
    <citation type="submission" date="2017-08" db="EMBL/GenBank/DDBJ databases">
        <authorList>
            <person name="Imhoff J.F."/>
            <person name="Rahn T."/>
            <person name="Kuenzel S."/>
            <person name="Neulinger S.C."/>
        </authorList>
    </citation>
    <scope>NUCLEOTIDE SEQUENCE</scope>
    <source>
        <strain evidence="1">IM 151</strain>
    </source>
</reference>
<evidence type="ECO:0000313" key="1">
    <source>
        <dbReference type="EMBL" id="MBK1712779.1"/>
    </source>
</evidence>
<dbReference type="Gene3D" id="3.40.50.150">
    <property type="entry name" value="Vaccinia Virus protein VP39"/>
    <property type="match status" value="1"/>
</dbReference>
<reference evidence="1" key="2">
    <citation type="journal article" date="2020" name="Microorganisms">
        <title>Osmotic Adaptation and Compatible Solute Biosynthesis of Phototrophic Bacteria as Revealed from Genome Analyses.</title>
        <authorList>
            <person name="Imhoff J.F."/>
            <person name="Rahn T."/>
            <person name="Kunzel S."/>
            <person name="Keller A."/>
            <person name="Neulinger S.C."/>
        </authorList>
    </citation>
    <scope>NUCLEOTIDE SEQUENCE</scope>
    <source>
        <strain evidence="1">IM 151</strain>
    </source>
</reference>
<organism evidence="1 2">
    <name type="scientific">Rubrivivax gelatinosus</name>
    <name type="common">Rhodocyclus gelatinosus</name>
    <name type="synonym">Rhodopseudomonas gelatinosa</name>
    <dbReference type="NCBI Taxonomy" id="28068"/>
    <lineage>
        <taxon>Bacteria</taxon>
        <taxon>Pseudomonadati</taxon>
        <taxon>Pseudomonadota</taxon>
        <taxon>Betaproteobacteria</taxon>
        <taxon>Burkholderiales</taxon>
        <taxon>Sphaerotilaceae</taxon>
        <taxon>Rubrivivax</taxon>
    </lineage>
</organism>
<proteinExistence type="predicted"/>
<accession>A0ABS1DRZ5</accession>
<dbReference type="EMBL" id="NRRU01000024">
    <property type="protein sequence ID" value="MBK1712779.1"/>
    <property type="molecule type" value="Genomic_DNA"/>
</dbReference>
<comment type="caution">
    <text evidence="1">The sequence shown here is derived from an EMBL/GenBank/DDBJ whole genome shotgun (WGS) entry which is preliminary data.</text>
</comment>
<keyword evidence="2" id="KW-1185">Reference proteome</keyword>
<evidence type="ECO:0000313" key="2">
    <source>
        <dbReference type="Proteomes" id="UP001041814"/>
    </source>
</evidence>
<dbReference type="Proteomes" id="UP001041814">
    <property type="component" value="Unassembled WGS sequence"/>
</dbReference>
<dbReference type="InterPro" id="IPR029063">
    <property type="entry name" value="SAM-dependent_MTases_sf"/>
</dbReference>
<name>A0ABS1DRZ5_RUBGE</name>
<dbReference type="SUPFAM" id="SSF53335">
    <property type="entry name" value="S-adenosyl-L-methionine-dependent methyltransferases"/>
    <property type="match status" value="1"/>
</dbReference>
<protein>
    <recommendedName>
        <fullName evidence="3">Class I SAM-dependent methyltransferase</fullName>
    </recommendedName>
</protein>
<sequence>MIRDELATRMLPGRDRALLTSAKRDLLPPGGLSDSYYPREKSGDAGIDLAVDRQLQLLEGFRSYGDLYAKLRADREINPGFRGVDYAAQGLIHNAYYPTPDAEVYAAMIVARRPERIIEVGSGYSTLVAKAAIQHAGLATPVHVIDPQPRRSVADFADRVEYTRVEESSLATEGVKPGTLLFIDSSHICRRGGDLPHLFCKVLPSLPSGVLVHVHDVFLPYDYPDAYVERFYTEQYLLHCLLACSPRYRVVFATHMMSRDQPDAMRATFGPGVGSELFTGASFWFETV</sequence>
<dbReference type="Pfam" id="PF13578">
    <property type="entry name" value="Methyltransf_24"/>
    <property type="match status" value="1"/>
</dbReference>